<evidence type="ECO:0000313" key="4">
    <source>
        <dbReference type="EMBL" id="MCV7172804.1"/>
    </source>
</evidence>
<dbReference type="GO" id="GO:0005524">
    <property type="term" value="F:ATP binding"/>
    <property type="evidence" value="ECO:0007669"/>
    <property type="project" value="UniProtKB-KW"/>
</dbReference>
<evidence type="ECO:0000313" key="5">
    <source>
        <dbReference type="Proteomes" id="UP001140293"/>
    </source>
</evidence>
<dbReference type="InterPro" id="IPR016032">
    <property type="entry name" value="Sig_transdc_resp-reg_C-effctor"/>
</dbReference>
<dbReference type="SUPFAM" id="SSF52540">
    <property type="entry name" value="P-loop containing nucleoside triphosphate hydrolases"/>
    <property type="match status" value="1"/>
</dbReference>
<dbReference type="GO" id="GO:0004016">
    <property type="term" value="F:adenylate cyclase activity"/>
    <property type="evidence" value="ECO:0007669"/>
    <property type="project" value="TreeGrafter"/>
</dbReference>
<feature type="domain" description="HTH luxR-type" evidence="3">
    <location>
        <begin position="853"/>
        <end position="917"/>
    </location>
</feature>
<dbReference type="EMBL" id="JACKSJ010000205">
    <property type="protein sequence ID" value="MCV7172804.1"/>
    <property type="molecule type" value="Genomic_DNA"/>
</dbReference>
<evidence type="ECO:0000256" key="1">
    <source>
        <dbReference type="ARBA" id="ARBA00022741"/>
    </source>
</evidence>
<evidence type="ECO:0000256" key="2">
    <source>
        <dbReference type="ARBA" id="ARBA00022840"/>
    </source>
</evidence>
<dbReference type="InterPro" id="IPR011990">
    <property type="entry name" value="TPR-like_helical_dom_sf"/>
</dbReference>
<evidence type="ECO:0000259" key="3">
    <source>
        <dbReference type="PROSITE" id="PS50043"/>
    </source>
</evidence>
<reference evidence="4" key="1">
    <citation type="submission" date="2020-07" db="EMBL/GenBank/DDBJ databases">
        <authorList>
            <person name="Pettersson B.M.F."/>
            <person name="Behra P.R.K."/>
            <person name="Ramesh M."/>
            <person name="Das S."/>
            <person name="Dasgupta S."/>
            <person name="Kirsebom L.A."/>
        </authorList>
    </citation>
    <scope>NUCLEOTIDE SEQUENCE</scope>
    <source>
        <strain evidence="4">DSM 44615</strain>
    </source>
</reference>
<dbReference type="GO" id="GO:0005737">
    <property type="term" value="C:cytoplasm"/>
    <property type="evidence" value="ECO:0007669"/>
    <property type="project" value="TreeGrafter"/>
</dbReference>
<dbReference type="PROSITE" id="PS00622">
    <property type="entry name" value="HTH_LUXR_1"/>
    <property type="match status" value="1"/>
</dbReference>
<dbReference type="PRINTS" id="PR00038">
    <property type="entry name" value="HTHLUXR"/>
</dbReference>
<dbReference type="InterPro" id="IPR000792">
    <property type="entry name" value="Tscrpt_reg_LuxR_C"/>
</dbReference>
<dbReference type="RefSeq" id="WP_264014977.1">
    <property type="nucleotide sequence ID" value="NZ_JACKSJ010000205.1"/>
</dbReference>
<keyword evidence="5" id="KW-1185">Reference proteome</keyword>
<dbReference type="Pfam" id="PF13191">
    <property type="entry name" value="AAA_16"/>
    <property type="match status" value="1"/>
</dbReference>
<keyword evidence="2" id="KW-0067">ATP-binding</keyword>
<dbReference type="AlphaFoldDB" id="A0A9X2YT75"/>
<name>A0A9X2YT75_9MYCO</name>
<dbReference type="Gene3D" id="3.40.50.300">
    <property type="entry name" value="P-loop containing nucleotide triphosphate hydrolases"/>
    <property type="match status" value="1"/>
</dbReference>
<dbReference type="SMART" id="SM00421">
    <property type="entry name" value="HTH_LUXR"/>
    <property type="match status" value="1"/>
</dbReference>
<accession>A0A9X2YT75</accession>
<gene>
    <name evidence="4" type="ORF">H7I41_23045</name>
</gene>
<dbReference type="InterPro" id="IPR041664">
    <property type="entry name" value="AAA_16"/>
</dbReference>
<dbReference type="Proteomes" id="UP001140293">
    <property type="component" value="Unassembled WGS sequence"/>
</dbReference>
<dbReference type="PANTHER" id="PTHR16305">
    <property type="entry name" value="TESTICULAR SOLUBLE ADENYLYL CYCLASE"/>
    <property type="match status" value="1"/>
</dbReference>
<sequence>MPNGMASRIAETAAVDEFLNSSRRDAGALVLEGDAGIGKSTLLIAAVEQARGLGYQVLVAHPAQAESVLAYAALTDLLGDVDPSAWDQLPPAQRHAVDRVMLWDDAAGPATDQRAVAAGFLTLVEVLADRGRLLLVIDDAQWLDPSSAHVVGFVARRLPARTRMLLTVRTGPDGSAGIDWLALPTPDAVRRVTVRPLSLGGLHAVLSDRLGRSFPRPMMARIRDISGGNPFFAIELARAMSSGAGAGAHLPTTLSELVRGRLGDLDPTLHECLLATACLASPTVETVARAVGCDPATVVDLMQEAESKGLIEIDGLALRFAHPLLSHGVYTEAAPGRRRAMHRRLAGIVDQTELRARHLALGATVVDEHTLQALDEAAESARNRGAPAAAAEFTDLAIGLGGDTPARRVRSATMHFNAGDNTRARAALEQAVAQTAPGEVRAEALRMLGIVLLFADSFVESAVLLERAVAEARDNLAARVPMLITLSFALVNSGRMDDAIGRARSAIDEATLLGDDHLLSQALSMNAVLGFMRGDGYDEQAMARALELEDVEAHTPVAFRPRAQYALLQAWIGHLDESRRELAAIRRQCLERGEESELIFVAFHQVMAEVWAGDLSAAALIGEDFMERALQLGTDLPLSVALTTRALLAAYAGRADDARADAREALAAGRRCGSTRLMEWPVTAVGFLEVSLGNHRAAIDTITPLLVMPEMAPDATEVIGATFIPDAVEAMIGLGELDHAHRLTTLLERNGSRLDRPWTSAVGARCRAMVLAARGDVDEAARSAEVAMAHHDRVAMPFERARTQLLLGQLHRRRRHKDAAAATIKEALAAFEQLGVPLWADRARAELGRANVAPQRAGGLTPSERRVAELAATGMTNREVAAALFISPKTVEANLARIYRKLGIRSRAELGRLTPFE</sequence>
<dbReference type="GO" id="GO:0003677">
    <property type="term" value="F:DNA binding"/>
    <property type="evidence" value="ECO:0007669"/>
    <property type="project" value="InterPro"/>
</dbReference>
<protein>
    <submittedName>
        <fullName evidence="4">AAA family ATPase</fullName>
    </submittedName>
</protein>
<organism evidence="4 5">
    <name type="scientific">[Mycobacterium] manitobense</name>
    <dbReference type="NCBI Taxonomy" id="190147"/>
    <lineage>
        <taxon>Bacteria</taxon>
        <taxon>Bacillati</taxon>
        <taxon>Actinomycetota</taxon>
        <taxon>Actinomycetes</taxon>
        <taxon>Mycobacteriales</taxon>
        <taxon>Mycobacteriaceae</taxon>
        <taxon>Mycolicibacterium</taxon>
    </lineage>
</organism>
<dbReference type="GO" id="GO:0006355">
    <property type="term" value="P:regulation of DNA-templated transcription"/>
    <property type="evidence" value="ECO:0007669"/>
    <property type="project" value="InterPro"/>
</dbReference>
<comment type="caution">
    <text evidence="4">The sequence shown here is derived from an EMBL/GenBank/DDBJ whole genome shotgun (WGS) entry which is preliminary data.</text>
</comment>
<dbReference type="SUPFAM" id="SSF48452">
    <property type="entry name" value="TPR-like"/>
    <property type="match status" value="2"/>
</dbReference>
<dbReference type="InterPro" id="IPR036388">
    <property type="entry name" value="WH-like_DNA-bd_sf"/>
</dbReference>
<dbReference type="Gene3D" id="1.10.10.10">
    <property type="entry name" value="Winged helix-like DNA-binding domain superfamily/Winged helix DNA-binding domain"/>
    <property type="match status" value="1"/>
</dbReference>
<dbReference type="PANTHER" id="PTHR16305:SF35">
    <property type="entry name" value="TRANSCRIPTIONAL ACTIVATOR DOMAIN"/>
    <property type="match status" value="1"/>
</dbReference>
<dbReference type="PROSITE" id="PS50043">
    <property type="entry name" value="HTH_LUXR_2"/>
    <property type="match status" value="1"/>
</dbReference>
<proteinExistence type="predicted"/>
<dbReference type="SUPFAM" id="SSF46894">
    <property type="entry name" value="C-terminal effector domain of the bipartite response regulators"/>
    <property type="match status" value="1"/>
</dbReference>
<reference evidence="4" key="2">
    <citation type="journal article" date="2022" name="BMC Genomics">
        <title>Comparative genome analysis of mycobacteria focusing on tRNA and non-coding RNA.</title>
        <authorList>
            <person name="Behra P.R.K."/>
            <person name="Pettersson B.M.F."/>
            <person name="Ramesh M."/>
            <person name="Das S."/>
            <person name="Dasgupta S."/>
            <person name="Kirsebom L.A."/>
        </authorList>
    </citation>
    <scope>NUCLEOTIDE SEQUENCE</scope>
    <source>
        <strain evidence="4">DSM 44615</strain>
    </source>
</reference>
<dbReference type="CDD" id="cd06170">
    <property type="entry name" value="LuxR_C_like"/>
    <property type="match status" value="1"/>
</dbReference>
<dbReference type="Gene3D" id="1.25.40.10">
    <property type="entry name" value="Tetratricopeptide repeat domain"/>
    <property type="match status" value="2"/>
</dbReference>
<keyword evidence="1" id="KW-0547">Nucleotide-binding</keyword>
<dbReference type="InterPro" id="IPR027417">
    <property type="entry name" value="P-loop_NTPase"/>
</dbReference>
<dbReference type="Pfam" id="PF00196">
    <property type="entry name" value="GerE"/>
    <property type="match status" value="1"/>
</dbReference>